<proteinExistence type="predicted"/>
<feature type="region of interest" description="Disordered" evidence="1">
    <location>
        <begin position="238"/>
        <end position="358"/>
    </location>
</feature>
<feature type="region of interest" description="Disordered" evidence="1">
    <location>
        <begin position="555"/>
        <end position="600"/>
    </location>
</feature>
<evidence type="ECO:0000313" key="3">
    <source>
        <dbReference type="EMBL" id="KAK6588384.1"/>
    </source>
</evidence>
<feature type="region of interest" description="Disordered" evidence="1">
    <location>
        <begin position="60"/>
        <end position="198"/>
    </location>
</feature>
<feature type="compositionally biased region" description="Basic and acidic residues" evidence="1">
    <location>
        <begin position="107"/>
        <end position="120"/>
    </location>
</feature>
<feature type="region of interest" description="Disordered" evidence="1">
    <location>
        <begin position="688"/>
        <end position="793"/>
    </location>
</feature>
<feature type="signal peptide" evidence="2">
    <location>
        <begin position="1"/>
        <end position="24"/>
    </location>
</feature>
<feature type="compositionally biased region" description="Basic and acidic residues" evidence="1">
    <location>
        <begin position="497"/>
        <end position="520"/>
    </location>
</feature>
<dbReference type="Proteomes" id="UP001311799">
    <property type="component" value="Unassembled WGS sequence"/>
</dbReference>
<feature type="compositionally biased region" description="Basic and acidic residues" evidence="1">
    <location>
        <begin position="270"/>
        <end position="286"/>
    </location>
</feature>
<comment type="caution">
    <text evidence="3">The sequence shown here is derived from an EMBL/GenBank/DDBJ whole genome shotgun (WGS) entry which is preliminary data.</text>
</comment>
<gene>
    <name evidence="3" type="ORF">RS030_5716</name>
</gene>
<feature type="compositionally biased region" description="Basic and acidic residues" evidence="1">
    <location>
        <begin position="479"/>
        <end position="488"/>
    </location>
</feature>
<keyword evidence="4" id="KW-1185">Reference proteome</keyword>
<evidence type="ECO:0000313" key="4">
    <source>
        <dbReference type="Proteomes" id="UP001311799"/>
    </source>
</evidence>
<feature type="compositionally biased region" description="Basic and acidic residues" evidence="1">
    <location>
        <begin position="408"/>
        <end position="430"/>
    </location>
</feature>
<accession>A0AAV9XVT4</accession>
<keyword evidence="2" id="KW-0732">Signal</keyword>
<feature type="region of interest" description="Disordered" evidence="1">
    <location>
        <begin position="641"/>
        <end position="664"/>
    </location>
</feature>
<reference evidence="3 4" key="1">
    <citation type="submission" date="2023-10" db="EMBL/GenBank/DDBJ databases">
        <title>Comparative genomics analysis reveals potential genetic determinants of host preference in Cryptosporidium xiaoi.</title>
        <authorList>
            <person name="Xiao L."/>
            <person name="Li J."/>
        </authorList>
    </citation>
    <scope>NUCLEOTIDE SEQUENCE [LARGE SCALE GENOMIC DNA]</scope>
    <source>
        <strain evidence="3 4">52996</strain>
    </source>
</reference>
<feature type="compositionally biased region" description="Basic and acidic residues" evidence="1">
    <location>
        <begin position="654"/>
        <end position="664"/>
    </location>
</feature>
<organism evidence="3 4">
    <name type="scientific">Cryptosporidium xiaoi</name>
    <dbReference type="NCBI Taxonomy" id="659607"/>
    <lineage>
        <taxon>Eukaryota</taxon>
        <taxon>Sar</taxon>
        <taxon>Alveolata</taxon>
        <taxon>Apicomplexa</taxon>
        <taxon>Conoidasida</taxon>
        <taxon>Coccidia</taxon>
        <taxon>Eucoccidiorida</taxon>
        <taxon>Eimeriorina</taxon>
        <taxon>Cryptosporidiidae</taxon>
        <taxon>Cryptosporidium</taxon>
    </lineage>
</organism>
<feature type="compositionally biased region" description="Polar residues" evidence="1">
    <location>
        <begin position="324"/>
        <end position="345"/>
    </location>
</feature>
<dbReference type="AlphaFoldDB" id="A0AAV9XVT4"/>
<feature type="compositionally biased region" description="Basic and acidic residues" evidence="1">
    <location>
        <begin position="700"/>
        <end position="712"/>
    </location>
</feature>
<feature type="compositionally biased region" description="Basic and acidic residues" evidence="1">
    <location>
        <begin position="159"/>
        <end position="177"/>
    </location>
</feature>
<feature type="compositionally biased region" description="Polar residues" evidence="1">
    <location>
        <begin position="771"/>
        <end position="793"/>
    </location>
</feature>
<evidence type="ECO:0000256" key="2">
    <source>
        <dbReference type="SAM" id="SignalP"/>
    </source>
</evidence>
<feature type="compositionally biased region" description="Basic and acidic residues" evidence="1">
    <location>
        <begin position="346"/>
        <end position="355"/>
    </location>
</feature>
<feature type="chain" id="PRO_5043609090" evidence="2">
    <location>
        <begin position="25"/>
        <end position="892"/>
    </location>
</feature>
<feature type="compositionally biased region" description="Basic and acidic residues" evidence="1">
    <location>
        <begin position="300"/>
        <end position="319"/>
    </location>
</feature>
<evidence type="ECO:0000256" key="1">
    <source>
        <dbReference type="SAM" id="MobiDB-lite"/>
    </source>
</evidence>
<feature type="compositionally biased region" description="Polar residues" evidence="1">
    <location>
        <begin position="522"/>
        <end position="534"/>
    </location>
</feature>
<feature type="compositionally biased region" description="Polar residues" evidence="1">
    <location>
        <begin position="287"/>
        <end position="296"/>
    </location>
</feature>
<sequence>MRINYVLLITFIGVAFLWANVCLGSNLNLPQASGASGYSNSEGKDKGKKKGGFFSKLKKLFGGKDKQEQDQSLQEIPKHHYDQSTEQSSSSKIDLESEGVDYYGGYKSEDFDESKSDKPLEQFGVSEDSVSGEYPQAQVESDRYDADLSAPTPKLPLGEYKEEASDLSDMRHYKSEEFPLPSDIDSEQAEESQKIPLVGDATREVIESGVDDSTRPLAQDLLSLYDEKSEIQPRKVMIYQEDTEKEGSEGGSGFSSEIPLLNGYLISEGGKSEKSEVSMPKEKAEKSLTSMQSTKYVSEASKEDNSERPTKESEEHVSEESPENLSYLTGKSSHISEKISSQLENSKQKDNHYESSYDNMIEELENSVSEYIKRNEESFSELPHETYDRLIKEAMKGGSLAESSGDLASKESEDISKPESKYIELSKTENSDGLYEGGINLGDNGEKYPAIAQNKENEDNISEEDNVSDQSYSTGGSKRLFEDIKEVNTENVDDESEKLSETSEKLQESEITEKMGDRSNKGIPTSDNSSSKFQKIKTTFDSLFGQKKRDVDESKSFFGNESGEKTEGEGFVNSLLENESRSEQETGDEENIGGEERAWNEWNYEDVKGVSEDKTTDINQGPNENRVKMLIERFENENKVNKPSLITSPRNKLGFRDTEKSSPEKRSIDNLINFFELESIKNKEVMGTPLSKKNTNNYQKEVESADISEQKQEQTLVDNSDGNNNQINNDDFDSKYNSGDVSLETTKNLGSDEINDSDMDDIDSNSFDAESYSTEQSNNINSEVSDKSLSSSNEGMGRRLLNLYSTLNGIEYSTLPFPGRSSNDMAGGIDWALSLGKAVCEKSKVLFNPMLYPTLEGGIIKSPTKDEKHKLMQSIDDMITDDILDIVSNNAN</sequence>
<feature type="compositionally biased region" description="Low complexity" evidence="1">
    <location>
        <begin position="718"/>
        <end position="729"/>
    </location>
</feature>
<protein>
    <submittedName>
        <fullName evidence="3">Signal peptide containing</fullName>
    </submittedName>
</protein>
<feature type="compositionally biased region" description="Polar residues" evidence="1">
    <location>
        <begin position="735"/>
        <end position="749"/>
    </location>
</feature>
<feature type="compositionally biased region" description="Acidic residues" evidence="1">
    <location>
        <begin position="753"/>
        <end position="763"/>
    </location>
</feature>
<dbReference type="EMBL" id="JAWDEY010000033">
    <property type="protein sequence ID" value="KAK6588384.1"/>
    <property type="molecule type" value="Genomic_DNA"/>
</dbReference>
<feature type="region of interest" description="Disordered" evidence="1">
    <location>
        <begin position="397"/>
        <end position="534"/>
    </location>
</feature>
<name>A0AAV9XVT4_9CRYT</name>